<accession>A0A099W3P4</accession>
<evidence type="ECO:0000313" key="2">
    <source>
        <dbReference type="Proteomes" id="UP000029844"/>
    </source>
</evidence>
<name>A0A099W3P4_9LIST</name>
<dbReference type="AlphaFoldDB" id="A0A099W3P4"/>
<sequence length="95" mass="11309">MLTFQENFMLLLIYLLIFYSMWRDYKKRIYLFSSILITGNFVFAVWKALDYGRLLDEKILIKNQVAISVITWGNLILASLLLLYAVYIAIKKEFK</sequence>
<proteinExistence type="predicted"/>
<dbReference type="EMBL" id="JNFA01000028">
    <property type="protein sequence ID" value="KGL38983.1"/>
    <property type="molecule type" value="Genomic_DNA"/>
</dbReference>
<keyword evidence="2" id="KW-1185">Reference proteome</keyword>
<reference evidence="1 2" key="1">
    <citation type="submission" date="2014-05" db="EMBL/GenBank/DDBJ databases">
        <title>Novel Listeriaceae from food processing environments.</title>
        <authorList>
            <person name="den Bakker H.C."/>
        </authorList>
    </citation>
    <scope>NUCLEOTIDE SEQUENCE [LARGE SCALE GENOMIC DNA]</scope>
    <source>
        <strain evidence="1 2">FSL A5-0281</strain>
    </source>
</reference>
<dbReference type="OrthoDB" id="9917498at2"/>
<dbReference type="Proteomes" id="UP000029844">
    <property type="component" value="Unassembled WGS sequence"/>
</dbReference>
<evidence type="ECO:0000313" key="1">
    <source>
        <dbReference type="EMBL" id="KGL38983.1"/>
    </source>
</evidence>
<dbReference type="STRING" id="1552123.EP57_13695"/>
<comment type="caution">
    <text evidence="1">The sequence shown here is derived from an EMBL/GenBank/DDBJ whole genome shotgun (WGS) entry which is preliminary data.</text>
</comment>
<gene>
    <name evidence="1" type="ORF">EP57_13695</name>
</gene>
<protein>
    <submittedName>
        <fullName evidence="1">Uncharacterized protein</fullName>
    </submittedName>
</protein>
<organism evidence="1 2">
    <name type="scientific">Listeria booriae</name>
    <dbReference type="NCBI Taxonomy" id="1552123"/>
    <lineage>
        <taxon>Bacteria</taxon>
        <taxon>Bacillati</taxon>
        <taxon>Bacillota</taxon>
        <taxon>Bacilli</taxon>
        <taxon>Bacillales</taxon>
        <taxon>Listeriaceae</taxon>
        <taxon>Listeria</taxon>
    </lineage>
</organism>
<dbReference type="GeneID" id="58718396"/>
<dbReference type="RefSeq" id="WP_036087449.1">
    <property type="nucleotide sequence ID" value="NZ_CBCSHQ010000003.1"/>
</dbReference>